<gene>
    <name evidence="8" type="ORF">C0601_04265</name>
</gene>
<keyword evidence="2" id="KW-0004">4Fe-4S</keyword>
<evidence type="ECO:0000259" key="7">
    <source>
        <dbReference type="PROSITE" id="PS51918"/>
    </source>
</evidence>
<sequence length="313" mass="36047">MFIFGPVPSRRLGRSIGINNIPPKICTYSCIYCQVGRSTKMFSDRKDFKNTDAIIKELYTKLEKLDKKNEKIDYLTLVSDGEPTLDKNLCKLIKELKKTGIKTALISNSTLLTRKDVIEDILLVDWLSLKVDTINEKLWTKIDRPLKTLILEDILDSVKDISNLHNGITVSETMLVKDLNDRSSDLKDTADFLSECDFETSYISVPTRPPAEKWCLPPEESNINMAYHIFKNHLENVELNISYEGNDFSSTGDVEKDLLSITKVHPMKEEAIMEYLRKNNMTEKNLERIIKTGLLKKTCFNNENFYIFSNKKL</sequence>
<name>A0A2N5ZJ00_MUIH1</name>
<dbReference type="InterPro" id="IPR006638">
    <property type="entry name" value="Elp3/MiaA/NifB-like_rSAM"/>
</dbReference>
<evidence type="ECO:0000256" key="4">
    <source>
        <dbReference type="ARBA" id="ARBA00022723"/>
    </source>
</evidence>
<organism evidence="8 9">
    <name type="scientific">Muiribacterium halophilum</name>
    <dbReference type="NCBI Taxonomy" id="2053465"/>
    <lineage>
        <taxon>Bacteria</taxon>
        <taxon>Candidatus Muiribacteriota</taxon>
        <taxon>Candidatus Muiribacteriia</taxon>
        <taxon>Candidatus Muiribacteriales</taxon>
        <taxon>Candidatus Muiribacteriaceae</taxon>
        <taxon>Candidatus Muiribacterium</taxon>
    </lineage>
</organism>
<evidence type="ECO:0000313" key="8">
    <source>
        <dbReference type="EMBL" id="PLX18582.1"/>
    </source>
</evidence>
<evidence type="ECO:0000256" key="6">
    <source>
        <dbReference type="ARBA" id="ARBA00023014"/>
    </source>
</evidence>
<dbReference type="SFLD" id="SFLDG01083">
    <property type="entry name" value="Uncharacterised_Radical_SAM_Su"/>
    <property type="match status" value="1"/>
</dbReference>
<evidence type="ECO:0000256" key="5">
    <source>
        <dbReference type="ARBA" id="ARBA00023004"/>
    </source>
</evidence>
<proteinExistence type="predicted"/>
<keyword evidence="5" id="KW-0408">Iron</keyword>
<dbReference type="EMBL" id="PKTG01000058">
    <property type="protein sequence ID" value="PLX18582.1"/>
    <property type="molecule type" value="Genomic_DNA"/>
</dbReference>
<dbReference type="InterPro" id="IPR058240">
    <property type="entry name" value="rSAM_sf"/>
</dbReference>
<dbReference type="GO" id="GO:0046872">
    <property type="term" value="F:metal ion binding"/>
    <property type="evidence" value="ECO:0007669"/>
    <property type="project" value="UniProtKB-KW"/>
</dbReference>
<dbReference type="SMART" id="SM00729">
    <property type="entry name" value="Elp3"/>
    <property type="match status" value="1"/>
</dbReference>
<dbReference type="SFLD" id="SFLDS00029">
    <property type="entry name" value="Radical_SAM"/>
    <property type="match status" value="1"/>
</dbReference>
<dbReference type="InterPro" id="IPR013785">
    <property type="entry name" value="Aldolase_TIM"/>
</dbReference>
<accession>A0A2N5ZJ00</accession>
<evidence type="ECO:0000256" key="3">
    <source>
        <dbReference type="ARBA" id="ARBA00022691"/>
    </source>
</evidence>
<dbReference type="CDD" id="cd01335">
    <property type="entry name" value="Radical_SAM"/>
    <property type="match status" value="1"/>
</dbReference>
<dbReference type="GO" id="GO:0051539">
    <property type="term" value="F:4 iron, 4 sulfur cluster binding"/>
    <property type="evidence" value="ECO:0007669"/>
    <property type="project" value="UniProtKB-KW"/>
</dbReference>
<dbReference type="PANTHER" id="PTHR43787">
    <property type="entry name" value="FEMO COFACTOR BIOSYNTHESIS PROTEIN NIFB-RELATED"/>
    <property type="match status" value="1"/>
</dbReference>
<comment type="cofactor">
    <cofactor evidence="1">
        <name>[4Fe-4S] cluster</name>
        <dbReference type="ChEBI" id="CHEBI:49883"/>
    </cofactor>
</comment>
<dbReference type="Gene3D" id="3.20.20.70">
    <property type="entry name" value="Aldolase class I"/>
    <property type="match status" value="1"/>
</dbReference>
<dbReference type="AlphaFoldDB" id="A0A2N5ZJ00"/>
<dbReference type="SUPFAM" id="SSF102114">
    <property type="entry name" value="Radical SAM enzymes"/>
    <property type="match status" value="1"/>
</dbReference>
<feature type="domain" description="Radical SAM core" evidence="7">
    <location>
        <begin position="11"/>
        <end position="244"/>
    </location>
</feature>
<dbReference type="Proteomes" id="UP000234857">
    <property type="component" value="Unassembled WGS sequence"/>
</dbReference>
<protein>
    <submittedName>
        <fullName evidence="8">Radical SAM protein</fullName>
    </submittedName>
</protein>
<reference evidence="8 9" key="1">
    <citation type="submission" date="2017-11" db="EMBL/GenBank/DDBJ databases">
        <title>Genome-resolved metagenomics identifies genetic mobility, metabolic interactions, and unexpected diversity in perchlorate-reducing communities.</title>
        <authorList>
            <person name="Barnum T.P."/>
            <person name="Figueroa I.A."/>
            <person name="Carlstrom C.I."/>
            <person name="Lucas L.N."/>
            <person name="Engelbrektson A.L."/>
            <person name="Coates J.D."/>
        </authorList>
    </citation>
    <scope>NUCLEOTIDE SEQUENCE [LARGE SCALE GENOMIC DNA]</scope>
    <source>
        <strain evidence="8">BM706</strain>
    </source>
</reference>
<dbReference type="PROSITE" id="PS51918">
    <property type="entry name" value="RADICAL_SAM"/>
    <property type="match status" value="1"/>
</dbReference>
<evidence type="ECO:0000256" key="1">
    <source>
        <dbReference type="ARBA" id="ARBA00001966"/>
    </source>
</evidence>
<dbReference type="InterPro" id="IPR007197">
    <property type="entry name" value="rSAM"/>
</dbReference>
<dbReference type="Pfam" id="PF04055">
    <property type="entry name" value="Radical_SAM"/>
    <property type="match status" value="1"/>
</dbReference>
<comment type="caution">
    <text evidence="8">The sequence shown here is derived from an EMBL/GenBank/DDBJ whole genome shotgun (WGS) entry which is preliminary data.</text>
</comment>
<evidence type="ECO:0000256" key="2">
    <source>
        <dbReference type="ARBA" id="ARBA00022485"/>
    </source>
</evidence>
<dbReference type="GO" id="GO:0003824">
    <property type="term" value="F:catalytic activity"/>
    <property type="evidence" value="ECO:0007669"/>
    <property type="project" value="InterPro"/>
</dbReference>
<keyword evidence="3" id="KW-0949">S-adenosyl-L-methionine</keyword>
<keyword evidence="6" id="KW-0411">Iron-sulfur</keyword>
<keyword evidence="4" id="KW-0479">Metal-binding</keyword>
<dbReference type="InterPro" id="IPR040084">
    <property type="entry name" value="GTPase_Obg"/>
</dbReference>
<evidence type="ECO:0000313" key="9">
    <source>
        <dbReference type="Proteomes" id="UP000234857"/>
    </source>
</evidence>
<dbReference type="PANTHER" id="PTHR43787:SF11">
    <property type="entry name" value="UPF0026 PROTEIN SLR1464"/>
    <property type="match status" value="1"/>
</dbReference>